<dbReference type="SUPFAM" id="SSF54637">
    <property type="entry name" value="Thioesterase/thiol ester dehydrase-isomerase"/>
    <property type="match status" value="1"/>
</dbReference>
<evidence type="ECO:0000313" key="4">
    <source>
        <dbReference type="Proteomes" id="UP001293254"/>
    </source>
</evidence>
<dbReference type="CDD" id="cd00586">
    <property type="entry name" value="4HBT"/>
    <property type="match status" value="1"/>
</dbReference>
<keyword evidence="4" id="KW-1185">Reference proteome</keyword>
<dbReference type="AlphaFoldDB" id="A0AAE1YHM4"/>
<dbReference type="InterPro" id="IPR050563">
    <property type="entry name" value="4-hydroxybenzoyl-CoA_TE"/>
</dbReference>
<comment type="caution">
    <text evidence="3">The sequence shown here is derived from an EMBL/GenBank/DDBJ whole genome shotgun (WGS) entry which is preliminary data.</text>
</comment>
<sequence length="202" mass="22815">MSAALSLACLPNTIPTTPSLSNLNSPQPKSIAISKPRFQVMNRAQVSAVLPVLQESKPDRWQHEIELRVRDYEVDQFGVVNHAVYADYCQHARHEFMRACTSSDPNVIASGGYSLATAELYLKFLAPLRGGDRFWVKSRVRRWSKTRLFVEQSIIKLPNEEPIVEATATTVWLRKNYRPTRIPAVMLAELTQLSYPTSGQSN</sequence>
<reference evidence="3" key="2">
    <citation type="journal article" date="2024" name="Plant">
        <title>Genomic evolution and insights into agronomic trait innovations of Sesamum species.</title>
        <authorList>
            <person name="Miao H."/>
            <person name="Wang L."/>
            <person name="Qu L."/>
            <person name="Liu H."/>
            <person name="Sun Y."/>
            <person name="Le M."/>
            <person name="Wang Q."/>
            <person name="Wei S."/>
            <person name="Zheng Y."/>
            <person name="Lin W."/>
            <person name="Duan Y."/>
            <person name="Cao H."/>
            <person name="Xiong S."/>
            <person name="Wang X."/>
            <person name="Wei L."/>
            <person name="Li C."/>
            <person name="Ma Q."/>
            <person name="Ju M."/>
            <person name="Zhao R."/>
            <person name="Li G."/>
            <person name="Mu C."/>
            <person name="Tian Q."/>
            <person name="Mei H."/>
            <person name="Zhang T."/>
            <person name="Gao T."/>
            <person name="Zhang H."/>
        </authorList>
    </citation>
    <scope>NUCLEOTIDE SEQUENCE</scope>
    <source>
        <strain evidence="3">3651</strain>
    </source>
</reference>
<dbReference type="Pfam" id="PF13279">
    <property type="entry name" value="4HBT_2"/>
    <property type="match status" value="1"/>
</dbReference>
<dbReference type="PANTHER" id="PTHR31793">
    <property type="entry name" value="4-HYDROXYBENZOYL-COA THIOESTERASE FAMILY MEMBER"/>
    <property type="match status" value="1"/>
</dbReference>
<name>A0AAE1YHM4_9LAMI</name>
<dbReference type="GO" id="GO:0009507">
    <property type="term" value="C:chloroplast"/>
    <property type="evidence" value="ECO:0007669"/>
    <property type="project" value="TreeGrafter"/>
</dbReference>
<proteinExistence type="inferred from homology"/>
<dbReference type="PANTHER" id="PTHR31793:SF27">
    <property type="entry name" value="NOVEL THIOESTERASE SUPERFAMILY DOMAIN AND SAPOSIN A-TYPE DOMAIN CONTAINING PROTEIN (0610012H03RIK)"/>
    <property type="match status" value="1"/>
</dbReference>
<protein>
    <submittedName>
        <fullName evidence="3">Acyl-acyl carrier protein thioesterase ATL2, chloroplastic</fullName>
    </submittedName>
</protein>
<reference evidence="3" key="1">
    <citation type="submission" date="2020-06" db="EMBL/GenBank/DDBJ databases">
        <authorList>
            <person name="Li T."/>
            <person name="Hu X."/>
            <person name="Zhang T."/>
            <person name="Song X."/>
            <person name="Zhang H."/>
            <person name="Dai N."/>
            <person name="Sheng W."/>
            <person name="Hou X."/>
            <person name="Wei L."/>
        </authorList>
    </citation>
    <scope>NUCLEOTIDE SEQUENCE</scope>
    <source>
        <strain evidence="3">3651</strain>
        <tissue evidence="3">Leaf</tissue>
    </source>
</reference>
<organism evidence="3 4">
    <name type="scientific">Sesamum alatum</name>
    <dbReference type="NCBI Taxonomy" id="300844"/>
    <lineage>
        <taxon>Eukaryota</taxon>
        <taxon>Viridiplantae</taxon>
        <taxon>Streptophyta</taxon>
        <taxon>Embryophyta</taxon>
        <taxon>Tracheophyta</taxon>
        <taxon>Spermatophyta</taxon>
        <taxon>Magnoliopsida</taxon>
        <taxon>eudicotyledons</taxon>
        <taxon>Gunneridae</taxon>
        <taxon>Pentapetalae</taxon>
        <taxon>asterids</taxon>
        <taxon>lamiids</taxon>
        <taxon>Lamiales</taxon>
        <taxon>Pedaliaceae</taxon>
        <taxon>Sesamum</taxon>
    </lineage>
</organism>
<evidence type="ECO:0000313" key="3">
    <source>
        <dbReference type="EMBL" id="KAK4430223.1"/>
    </source>
</evidence>
<dbReference type="EMBL" id="JACGWO010000004">
    <property type="protein sequence ID" value="KAK4430223.1"/>
    <property type="molecule type" value="Genomic_DNA"/>
</dbReference>
<evidence type="ECO:0000256" key="1">
    <source>
        <dbReference type="ARBA" id="ARBA00005953"/>
    </source>
</evidence>
<accession>A0AAE1YHM4</accession>
<keyword evidence="2" id="KW-0378">Hydrolase</keyword>
<comment type="similarity">
    <text evidence="1">Belongs to the 4-hydroxybenzoyl-CoA thioesterase family.</text>
</comment>
<dbReference type="Gene3D" id="3.10.129.10">
    <property type="entry name" value="Hotdog Thioesterase"/>
    <property type="match status" value="1"/>
</dbReference>
<evidence type="ECO:0000256" key="2">
    <source>
        <dbReference type="ARBA" id="ARBA00022801"/>
    </source>
</evidence>
<dbReference type="Proteomes" id="UP001293254">
    <property type="component" value="Unassembled WGS sequence"/>
</dbReference>
<dbReference type="GO" id="GO:0016297">
    <property type="term" value="F:fatty acyl-[ACP] hydrolase activity"/>
    <property type="evidence" value="ECO:0007669"/>
    <property type="project" value="TreeGrafter"/>
</dbReference>
<gene>
    <name evidence="3" type="ORF">Salat_1323000</name>
</gene>
<dbReference type="InterPro" id="IPR029069">
    <property type="entry name" value="HotDog_dom_sf"/>
</dbReference>